<feature type="compositionally biased region" description="Basic and acidic residues" evidence="1">
    <location>
        <begin position="582"/>
        <end position="601"/>
    </location>
</feature>
<feature type="region of interest" description="Disordered" evidence="1">
    <location>
        <begin position="523"/>
        <end position="627"/>
    </location>
</feature>
<comment type="caution">
    <text evidence="3">The sequence shown here is derived from an EMBL/GenBank/DDBJ whole genome shotgun (WGS) entry which is preliminary data.</text>
</comment>
<feature type="transmembrane region" description="Helical" evidence="2">
    <location>
        <begin position="35"/>
        <end position="52"/>
    </location>
</feature>
<dbReference type="EMBL" id="JAHLUH010000004">
    <property type="protein sequence ID" value="KAG7728603.1"/>
    <property type="molecule type" value="Genomic_DNA"/>
</dbReference>
<keyword evidence="2" id="KW-1133">Transmembrane helix</keyword>
<protein>
    <submittedName>
        <fullName evidence="3">Uncharacterized protein</fullName>
    </submittedName>
</protein>
<reference evidence="3" key="1">
    <citation type="journal article" date="2021" name="G3 (Bethesda)">
        <title>Genomic diversity, chromosomal rearrangements, and interspecies hybridization in the ogataea polymorpha species complex.</title>
        <authorList>
            <person name="Hanson S.J."/>
            <person name="Cinneide E.O."/>
            <person name="Salzberg L.I."/>
            <person name="Wolfe K.H."/>
            <person name="McGowan J."/>
            <person name="Fitzpatrick D.A."/>
            <person name="Matlin K."/>
        </authorList>
    </citation>
    <scope>NUCLEOTIDE SEQUENCE</scope>
    <source>
        <strain evidence="3">83-405-1</strain>
    </source>
</reference>
<feature type="region of interest" description="Disordered" evidence="1">
    <location>
        <begin position="452"/>
        <end position="508"/>
    </location>
</feature>
<proteinExistence type="predicted"/>
<feature type="compositionally biased region" description="Acidic residues" evidence="1">
    <location>
        <begin position="618"/>
        <end position="627"/>
    </location>
</feature>
<feature type="transmembrane region" description="Helical" evidence="2">
    <location>
        <begin position="304"/>
        <end position="324"/>
    </location>
</feature>
<sequence length="627" mass="71397">MLSTGWSKLSGAFSAVHVLPKRERTPERVQFSTKWFLSCLAMFVIFNFVSIFQQTTFMCQLPAVNLVRVLNNGDKFIDSGKLYFKENYDDVRKDNIELYNSLSKIFEMQKNSYLKSYDEYALILNPLFILDEAEVRIKFHPMKYYFKNKSFEFKNSTIPILEFKRVFGHNLTPLRALRRPPLPYSFRLHEHHQDTNEFLHKIVYPIYESSGYDRTDYSLDSLLDYSFVLKYINFGVFLISLIFFVEALSVVVPYSLKYHRVFSIPRVNQALFVLAIICFVSCFMLMSVNIVLNLILVGKESNDIGVVSTLMGFIQLFWLVFIAFQTKTWIWKVYLENKYPSSDYSKELETQGERRHSLGGFGIRPLSFGSIKRRFTLTLSPTESPKDSSVGGSDEHDLDKLLGPHLYTENLHGESSTDNLGSEFKAIPGRSIRSIRSARSIRSLGVASISDRDPFTTALPHQPGSTKQDDNRSLKSSRSRLSMLYNGVKEETKEPDKPENTKGTEIVRVASKPEGIFVEDVVTCSKAVESGEEDGNDSGTESEQSYDADSSGSSQKNEEQTNSKCSISSLKKETTVQPGVPKTKESDELLVEENRDAERSTTRISTAASESFEHTQEKEDDSQDNVS</sequence>
<dbReference type="AlphaFoldDB" id="A0AAN6D893"/>
<keyword evidence="2" id="KW-0472">Membrane</keyword>
<feature type="compositionally biased region" description="Polar residues" evidence="1">
    <location>
        <begin position="537"/>
        <end position="555"/>
    </location>
</feature>
<feature type="transmembrane region" description="Helical" evidence="2">
    <location>
        <begin position="231"/>
        <end position="252"/>
    </location>
</feature>
<organism evidence="3 4">
    <name type="scientific">Ogataea haglerorum</name>
    <dbReference type="NCBI Taxonomy" id="1937702"/>
    <lineage>
        <taxon>Eukaryota</taxon>
        <taxon>Fungi</taxon>
        <taxon>Dikarya</taxon>
        <taxon>Ascomycota</taxon>
        <taxon>Saccharomycotina</taxon>
        <taxon>Pichiomycetes</taxon>
        <taxon>Pichiales</taxon>
        <taxon>Pichiaceae</taxon>
        <taxon>Ogataea</taxon>
    </lineage>
</organism>
<evidence type="ECO:0000313" key="4">
    <source>
        <dbReference type="Proteomes" id="UP000738402"/>
    </source>
</evidence>
<accession>A0AAN6D893</accession>
<evidence type="ECO:0000256" key="1">
    <source>
        <dbReference type="SAM" id="MobiDB-lite"/>
    </source>
</evidence>
<evidence type="ECO:0000256" key="2">
    <source>
        <dbReference type="SAM" id="Phobius"/>
    </source>
</evidence>
<dbReference type="Proteomes" id="UP000738402">
    <property type="component" value="Unassembled WGS sequence"/>
</dbReference>
<feature type="compositionally biased region" description="Basic and acidic residues" evidence="1">
    <location>
        <begin position="488"/>
        <end position="502"/>
    </location>
</feature>
<evidence type="ECO:0000313" key="3">
    <source>
        <dbReference type="EMBL" id="KAG7728603.1"/>
    </source>
</evidence>
<keyword evidence="2" id="KW-0812">Transmembrane</keyword>
<gene>
    <name evidence="3" type="ORF">KL933_001836</name>
</gene>
<name>A0AAN6D893_9ASCO</name>
<feature type="transmembrane region" description="Helical" evidence="2">
    <location>
        <begin position="272"/>
        <end position="297"/>
    </location>
</feature>
<feature type="compositionally biased region" description="Low complexity" evidence="1">
    <location>
        <begin position="474"/>
        <end position="484"/>
    </location>
</feature>